<organism evidence="4 5">
    <name type="scientific">Actinomadura gamaensis</name>
    <dbReference type="NCBI Taxonomy" id="1763541"/>
    <lineage>
        <taxon>Bacteria</taxon>
        <taxon>Bacillati</taxon>
        <taxon>Actinomycetota</taxon>
        <taxon>Actinomycetes</taxon>
        <taxon>Streptosporangiales</taxon>
        <taxon>Thermomonosporaceae</taxon>
        <taxon>Actinomadura</taxon>
    </lineage>
</organism>
<evidence type="ECO:0000313" key="5">
    <source>
        <dbReference type="Proteomes" id="UP001595872"/>
    </source>
</evidence>
<dbReference type="Proteomes" id="UP001595872">
    <property type="component" value="Unassembled WGS sequence"/>
</dbReference>
<evidence type="ECO:0000256" key="1">
    <source>
        <dbReference type="ARBA" id="ARBA00022676"/>
    </source>
</evidence>
<keyword evidence="2 4" id="KW-0808">Transferase</keyword>
<feature type="domain" description="Glycosyltransferase subfamily 4-like N-terminal" evidence="3">
    <location>
        <begin position="32"/>
        <end position="192"/>
    </location>
</feature>
<reference evidence="5" key="1">
    <citation type="journal article" date="2019" name="Int. J. Syst. Evol. Microbiol.">
        <title>The Global Catalogue of Microorganisms (GCM) 10K type strain sequencing project: providing services to taxonomists for standard genome sequencing and annotation.</title>
        <authorList>
            <consortium name="The Broad Institute Genomics Platform"/>
            <consortium name="The Broad Institute Genome Sequencing Center for Infectious Disease"/>
            <person name="Wu L."/>
            <person name="Ma J."/>
        </authorList>
    </citation>
    <scope>NUCLEOTIDE SEQUENCE [LARGE SCALE GENOMIC DNA]</scope>
    <source>
        <strain evidence="5">KLKA75</strain>
    </source>
</reference>
<dbReference type="InterPro" id="IPR050194">
    <property type="entry name" value="Glycosyltransferase_grp1"/>
</dbReference>
<name>A0ABV9U256_9ACTN</name>
<dbReference type="GO" id="GO:0016757">
    <property type="term" value="F:glycosyltransferase activity"/>
    <property type="evidence" value="ECO:0007669"/>
    <property type="project" value="UniProtKB-KW"/>
</dbReference>
<dbReference type="EC" id="2.4.-.-" evidence="4"/>
<evidence type="ECO:0000256" key="2">
    <source>
        <dbReference type="ARBA" id="ARBA00022679"/>
    </source>
</evidence>
<dbReference type="SUPFAM" id="SSF53756">
    <property type="entry name" value="UDP-Glycosyltransferase/glycogen phosphorylase"/>
    <property type="match status" value="1"/>
</dbReference>
<dbReference type="Pfam" id="PF13439">
    <property type="entry name" value="Glyco_transf_4"/>
    <property type="match status" value="1"/>
</dbReference>
<dbReference type="InterPro" id="IPR028098">
    <property type="entry name" value="Glyco_trans_4-like_N"/>
</dbReference>
<keyword evidence="5" id="KW-1185">Reference proteome</keyword>
<gene>
    <name evidence="4" type="ORF">ACFPCY_23970</name>
</gene>
<dbReference type="EMBL" id="JBHSIT010000007">
    <property type="protein sequence ID" value="MFC4910392.1"/>
    <property type="molecule type" value="Genomic_DNA"/>
</dbReference>
<dbReference type="RefSeq" id="WP_378258713.1">
    <property type="nucleotide sequence ID" value="NZ_JBHSIT010000007.1"/>
</dbReference>
<dbReference type="PANTHER" id="PTHR45947">
    <property type="entry name" value="SULFOQUINOVOSYL TRANSFERASE SQD2"/>
    <property type="match status" value="1"/>
</dbReference>
<protein>
    <submittedName>
        <fullName evidence="4">Glycosyltransferase</fullName>
        <ecNumber evidence="4">2.4.-.-</ecNumber>
    </submittedName>
</protein>
<keyword evidence="1 4" id="KW-0328">Glycosyltransferase</keyword>
<dbReference type="PANTHER" id="PTHR45947:SF3">
    <property type="entry name" value="SULFOQUINOVOSYL TRANSFERASE SQD2"/>
    <property type="match status" value="1"/>
</dbReference>
<dbReference type="Pfam" id="PF13692">
    <property type="entry name" value="Glyco_trans_1_4"/>
    <property type="match status" value="1"/>
</dbReference>
<evidence type="ECO:0000259" key="3">
    <source>
        <dbReference type="Pfam" id="PF13439"/>
    </source>
</evidence>
<dbReference type="Gene3D" id="3.40.50.2000">
    <property type="entry name" value="Glycogen Phosphorylase B"/>
    <property type="match status" value="2"/>
</dbReference>
<proteinExistence type="predicted"/>
<accession>A0ABV9U256</accession>
<evidence type="ECO:0000313" key="4">
    <source>
        <dbReference type="EMBL" id="MFC4910392.1"/>
    </source>
</evidence>
<sequence length="399" mass="42499">MTDDLASGETSAGLGPQGRALRVLHVSQPTTGGVAGYLAQTVAAQRRRGWQVSVACPPDGTLPQDAGDQGALVVPWRASRAPGPGTLDEVRDLRHIVGSLRPDVVHLHSSKAGLAGRLPGVARGRPVLFQPHGWSWLTGSGTYARASAWWERWAARRADAIVCVGEGERHQGLEKGIRERMWTIRNGVDLSRFRSADEQDRRQARDRLGLPPGAPLVVCVGRVTRQKGQDVLLDAWERVAAACPDAELALVGSGDALDGLRQRGGERVRFVAEVADPRDWLAAAHVVAVPSRWEGLPLVALEALAVGRSVVASRIPGLVEVVTSEVGALVPCEDADELARALALRLRDSDLVASEEKAAGVRVRDFDMAETQRRLCALTLAVAMGTAGAPALESPVPVT</sequence>
<comment type="caution">
    <text evidence="4">The sequence shown here is derived from an EMBL/GenBank/DDBJ whole genome shotgun (WGS) entry which is preliminary data.</text>
</comment>